<dbReference type="AlphaFoldDB" id="A0AAW1FYY3"/>
<organism evidence="2 3">
    <name type="scientific">Zoarces viviparus</name>
    <name type="common">Viviparous eelpout</name>
    <name type="synonym">Blennius viviparus</name>
    <dbReference type="NCBI Taxonomy" id="48416"/>
    <lineage>
        <taxon>Eukaryota</taxon>
        <taxon>Metazoa</taxon>
        <taxon>Chordata</taxon>
        <taxon>Craniata</taxon>
        <taxon>Vertebrata</taxon>
        <taxon>Euteleostomi</taxon>
        <taxon>Actinopterygii</taxon>
        <taxon>Neopterygii</taxon>
        <taxon>Teleostei</taxon>
        <taxon>Neoteleostei</taxon>
        <taxon>Acanthomorphata</taxon>
        <taxon>Eupercaria</taxon>
        <taxon>Perciformes</taxon>
        <taxon>Cottioidei</taxon>
        <taxon>Zoarcales</taxon>
        <taxon>Zoarcidae</taxon>
        <taxon>Zoarcinae</taxon>
        <taxon>Zoarces</taxon>
    </lineage>
</organism>
<name>A0AAW1FYY3_ZOAVI</name>
<dbReference type="EMBL" id="JBCEZU010000023">
    <property type="protein sequence ID" value="KAK9539276.1"/>
    <property type="molecule type" value="Genomic_DNA"/>
</dbReference>
<evidence type="ECO:0000313" key="3">
    <source>
        <dbReference type="Proteomes" id="UP001488805"/>
    </source>
</evidence>
<keyword evidence="3" id="KW-1185">Reference proteome</keyword>
<dbReference type="Proteomes" id="UP001488805">
    <property type="component" value="Unassembled WGS sequence"/>
</dbReference>
<sequence>MKKCRGCESAADLAHFSSSAIKAAEPLRSAPASNCAERKGVEWRAPPGQPAPRPRTLMRVNSSVSSATNMHHAAASHMPREATLSVHTQCRPENTLPTGRTETLKGTFLLRLHILEHAKFRCMLHTEFSEGGGGARLRLVL</sequence>
<reference evidence="2 3" key="1">
    <citation type="journal article" date="2024" name="Genome Biol. Evol.">
        <title>Chromosome-level genome assembly of the viviparous eelpout Zoarces viviparus.</title>
        <authorList>
            <person name="Fuhrmann N."/>
            <person name="Brasseur M.V."/>
            <person name="Bakowski C.E."/>
            <person name="Podsiadlowski L."/>
            <person name="Prost S."/>
            <person name="Krehenwinkel H."/>
            <person name="Mayer C."/>
        </authorList>
    </citation>
    <scope>NUCLEOTIDE SEQUENCE [LARGE SCALE GENOMIC DNA]</scope>
    <source>
        <strain evidence="2">NO-MEL_2022_Ind0_liver</strain>
    </source>
</reference>
<accession>A0AAW1FYY3</accession>
<protein>
    <submittedName>
        <fullName evidence="2">Uncharacterized protein</fullName>
    </submittedName>
</protein>
<gene>
    <name evidence="2" type="ORF">VZT92_004392</name>
</gene>
<evidence type="ECO:0000256" key="1">
    <source>
        <dbReference type="SAM" id="MobiDB-lite"/>
    </source>
</evidence>
<comment type="caution">
    <text evidence="2">The sequence shown here is derived from an EMBL/GenBank/DDBJ whole genome shotgun (WGS) entry which is preliminary data.</text>
</comment>
<evidence type="ECO:0000313" key="2">
    <source>
        <dbReference type="EMBL" id="KAK9539276.1"/>
    </source>
</evidence>
<feature type="region of interest" description="Disordered" evidence="1">
    <location>
        <begin position="27"/>
        <end position="56"/>
    </location>
</feature>
<proteinExistence type="predicted"/>